<feature type="compositionally biased region" description="Low complexity" evidence="1">
    <location>
        <begin position="30"/>
        <end position="39"/>
    </location>
</feature>
<feature type="compositionally biased region" description="Polar residues" evidence="1">
    <location>
        <begin position="1"/>
        <end position="22"/>
    </location>
</feature>
<evidence type="ECO:0000256" key="1">
    <source>
        <dbReference type="SAM" id="MobiDB-lite"/>
    </source>
</evidence>
<evidence type="ECO:0000313" key="3">
    <source>
        <dbReference type="Proteomes" id="UP000053789"/>
    </source>
</evidence>
<accession>A0A0D2FAS0</accession>
<reference evidence="2" key="1">
    <citation type="submission" date="2015-01" db="EMBL/GenBank/DDBJ databases">
        <title>The Genome Sequence of Cladophialophora bantiana CBS 173.52.</title>
        <authorList>
            <consortium name="The Broad Institute Genomics Platform"/>
            <person name="Cuomo C."/>
            <person name="de Hoog S."/>
            <person name="Gorbushina A."/>
            <person name="Stielow B."/>
            <person name="Teixiera M."/>
            <person name="Abouelleil A."/>
            <person name="Chapman S.B."/>
            <person name="Priest M."/>
            <person name="Young S.K."/>
            <person name="Wortman J."/>
            <person name="Nusbaum C."/>
            <person name="Birren B."/>
        </authorList>
    </citation>
    <scope>NUCLEOTIDE SEQUENCE [LARGE SCALE GENOMIC DNA]</scope>
    <source>
        <strain evidence="2">CBS 173.52</strain>
    </source>
</reference>
<keyword evidence="3" id="KW-1185">Reference proteome</keyword>
<dbReference type="Proteomes" id="UP000053789">
    <property type="component" value="Unassembled WGS sequence"/>
</dbReference>
<dbReference type="Gene3D" id="2.40.70.10">
    <property type="entry name" value="Acid Proteases"/>
    <property type="match status" value="1"/>
</dbReference>
<feature type="region of interest" description="Disordered" evidence="1">
    <location>
        <begin position="1"/>
        <end position="39"/>
    </location>
</feature>
<dbReference type="InterPro" id="IPR021109">
    <property type="entry name" value="Peptidase_aspartic_dom_sf"/>
</dbReference>
<dbReference type="HOGENOM" id="CLU_1571503_0_0_1"/>
<dbReference type="AlphaFoldDB" id="A0A0D2FAS0"/>
<evidence type="ECO:0000313" key="2">
    <source>
        <dbReference type="EMBL" id="KIW99216.1"/>
    </source>
</evidence>
<dbReference type="OrthoDB" id="4154650at2759"/>
<organism evidence="2 3">
    <name type="scientific">Cladophialophora bantiana (strain ATCC 10958 / CBS 173.52 / CDC B-1940 / NIH 8579)</name>
    <name type="common">Xylohypha bantiana</name>
    <dbReference type="NCBI Taxonomy" id="1442370"/>
    <lineage>
        <taxon>Eukaryota</taxon>
        <taxon>Fungi</taxon>
        <taxon>Dikarya</taxon>
        <taxon>Ascomycota</taxon>
        <taxon>Pezizomycotina</taxon>
        <taxon>Eurotiomycetes</taxon>
        <taxon>Chaetothyriomycetidae</taxon>
        <taxon>Chaetothyriales</taxon>
        <taxon>Herpotrichiellaceae</taxon>
        <taxon>Cladophialophora</taxon>
    </lineage>
</organism>
<proteinExistence type="predicted"/>
<dbReference type="VEuPathDB" id="FungiDB:Z519_00879"/>
<dbReference type="RefSeq" id="XP_016625885.1">
    <property type="nucleotide sequence ID" value="XM_016758636.1"/>
</dbReference>
<gene>
    <name evidence="2" type="ORF">Z519_00879</name>
</gene>
<name>A0A0D2FAS0_CLAB1</name>
<dbReference type="EMBL" id="KN846980">
    <property type="protein sequence ID" value="KIW99216.1"/>
    <property type="molecule type" value="Genomic_DNA"/>
</dbReference>
<dbReference type="CDD" id="cd00303">
    <property type="entry name" value="retropepsin_like"/>
    <property type="match status" value="1"/>
</dbReference>
<dbReference type="GeneID" id="27693807"/>
<protein>
    <submittedName>
        <fullName evidence="2">Uncharacterized protein</fullName>
    </submittedName>
</protein>
<sequence>MALLQPQNRIPMQSDRQASLSENSEDWSRHGSSSTLSVSTIGSKDENTYIWIVMVEVDGRHKLLCRTQLDTGLLPSLISLWAAHRAEQLGLATIEPRNLDPIEGLVKGPKLSLLGAIRLKFFIDGKPYRHTFFVVDDDRYDMLLGAKFANKSGLAEKRTGSADSLPGHL</sequence>